<comment type="caution">
    <text evidence="1">The sequence shown here is derived from an EMBL/GenBank/DDBJ whole genome shotgun (WGS) entry which is preliminary data.</text>
</comment>
<dbReference type="AlphaFoldDB" id="M6W9L8"/>
<dbReference type="Proteomes" id="UP000012159">
    <property type="component" value="Unassembled WGS sequence"/>
</dbReference>
<organism evidence="1 2">
    <name type="scientific">Leptospira borgpetersenii serovar Pomona str. 200901868</name>
    <dbReference type="NCBI Taxonomy" id="1192866"/>
    <lineage>
        <taxon>Bacteria</taxon>
        <taxon>Pseudomonadati</taxon>
        <taxon>Spirochaetota</taxon>
        <taxon>Spirochaetia</taxon>
        <taxon>Leptospirales</taxon>
        <taxon>Leptospiraceae</taxon>
        <taxon>Leptospira</taxon>
    </lineage>
</organism>
<proteinExistence type="predicted"/>
<evidence type="ECO:0000313" key="2">
    <source>
        <dbReference type="Proteomes" id="UP000012159"/>
    </source>
</evidence>
<dbReference type="STRING" id="1192866.LEP1GSC133_0883"/>
<accession>M6W9L8</accession>
<evidence type="ECO:0000313" key="1">
    <source>
        <dbReference type="EMBL" id="EMO64146.1"/>
    </source>
</evidence>
<name>M6W9L8_LEPBO</name>
<dbReference type="EMBL" id="AKWF02000029">
    <property type="protein sequence ID" value="EMO64146.1"/>
    <property type="molecule type" value="Genomic_DNA"/>
</dbReference>
<gene>
    <name evidence="1" type="ORF">LEP1GSC133_0883</name>
</gene>
<protein>
    <submittedName>
        <fullName evidence="1">Uncharacterized protein</fullName>
    </submittedName>
</protein>
<sequence length="83" mass="10354">MSLRNFFRDSIPILGFYFPRYFFFFYSQTESFLNLYVEKIFRNRGDSKSRKAHERFFKTYILLSISMRIIPLKLRENIRHVWI</sequence>
<reference evidence="1 2" key="1">
    <citation type="submission" date="2013-01" db="EMBL/GenBank/DDBJ databases">
        <authorList>
            <person name="Harkins D.M."/>
            <person name="Durkin A.S."/>
            <person name="Brinkac L.M."/>
            <person name="Haft D.H."/>
            <person name="Selengut J.D."/>
            <person name="Sanka R."/>
            <person name="DePew J."/>
            <person name="Purushe J."/>
            <person name="Picardeau M."/>
            <person name="Werts C."/>
            <person name="Goarant C."/>
            <person name="Vinetz J.M."/>
            <person name="Sutton G.G."/>
            <person name="Nierman W.C."/>
            <person name="Fouts D.E."/>
        </authorList>
    </citation>
    <scope>NUCLEOTIDE SEQUENCE [LARGE SCALE GENOMIC DNA]</scope>
    <source>
        <strain evidence="1 2">200901868</strain>
    </source>
</reference>